<evidence type="ECO:0000313" key="3">
    <source>
        <dbReference type="Proteomes" id="UP000468591"/>
    </source>
</evidence>
<reference evidence="2 3" key="1">
    <citation type="submission" date="2020-01" db="EMBL/GenBank/DDBJ databases">
        <title>Sulfitobacter sediminilitoris sp. nov., isolated from a tidal flat.</title>
        <authorList>
            <person name="Park S."/>
            <person name="Yoon J.-H."/>
        </authorList>
    </citation>
    <scope>NUCLEOTIDE SEQUENCE [LARGE SCALE GENOMIC DNA]</scope>
    <source>
        <strain evidence="2 3">JBTF-M27</strain>
    </source>
</reference>
<dbReference type="PANTHER" id="PTHR11365:SF23">
    <property type="entry name" value="HYPOTHETICAL 5-OXOPROLINASE (EUROFUNG)-RELATED"/>
    <property type="match status" value="1"/>
</dbReference>
<dbReference type="RefSeq" id="WP_164355634.1">
    <property type="nucleotide sequence ID" value="NZ_JAABNT010000020.1"/>
</dbReference>
<keyword evidence="3" id="KW-1185">Reference proteome</keyword>
<organism evidence="2 3">
    <name type="scientific">Sulfitobacter sediminilitoris</name>
    <dbReference type="NCBI Taxonomy" id="2698830"/>
    <lineage>
        <taxon>Bacteria</taxon>
        <taxon>Pseudomonadati</taxon>
        <taxon>Pseudomonadota</taxon>
        <taxon>Alphaproteobacteria</taxon>
        <taxon>Rhodobacterales</taxon>
        <taxon>Roseobacteraceae</taxon>
        <taxon>Sulfitobacter</taxon>
    </lineage>
</organism>
<gene>
    <name evidence="2" type="ORF">GV827_20240</name>
</gene>
<dbReference type="InterPro" id="IPR045079">
    <property type="entry name" value="Oxoprolinase-like"/>
</dbReference>
<dbReference type="GO" id="GO:0005829">
    <property type="term" value="C:cytosol"/>
    <property type="evidence" value="ECO:0007669"/>
    <property type="project" value="TreeGrafter"/>
</dbReference>
<dbReference type="GO" id="GO:0017168">
    <property type="term" value="F:5-oxoprolinase (ATP-hydrolyzing) activity"/>
    <property type="evidence" value="ECO:0007669"/>
    <property type="project" value="TreeGrafter"/>
</dbReference>
<dbReference type="Proteomes" id="UP000468591">
    <property type="component" value="Unassembled WGS sequence"/>
</dbReference>
<feature type="domain" description="Hydantoinase B/oxoprolinase" evidence="1">
    <location>
        <begin position="5"/>
        <end position="534"/>
    </location>
</feature>
<accession>A0A6P0CEV6</accession>
<dbReference type="InterPro" id="IPR003692">
    <property type="entry name" value="Hydantoinase_B"/>
</dbReference>
<dbReference type="PANTHER" id="PTHR11365">
    <property type="entry name" value="5-OXOPROLINASE RELATED"/>
    <property type="match status" value="1"/>
</dbReference>
<protein>
    <submittedName>
        <fullName evidence="2">Hydantoinase B/oxoprolinase family protein</fullName>
    </submittedName>
</protein>
<dbReference type="Pfam" id="PF02538">
    <property type="entry name" value="Hydantoinase_B"/>
    <property type="match status" value="1"/>
</dbReference>
<dbReference type="EMBL" id="JAABNT010000020">
    <property type="protein sequence ID" value="NEK24709.1"/>
    <property type="molecule type" value="Genomic_DNA"/>
</dbReference>
<name>A0A6P0CEV6_9RHOB</name>
<evidence type="ECO:0000259" key="1">
    <source>
        <dbReference type="Pfam" id="PF02538"/>
    </source>
</evidence>
<dbReference type="AlphaFoldDB" id="A0A6P0CEV6"/>
<sequence length="581" mass="61676">MSQIDPVTASVIQGALQNIAIEMGYKLMRMSYSSIIRESEDFGTALTDHVGNQLAESVQSTPLQSGPIPGYVKNVIEVLAARGDTFAPGDVIMHNDPYGGASHGPDIALIMPVFHGDELVGFAGTTAHHLDVGALSPGSCGIVDAMDVYAEGLQFKAIKVVDGGVRNEAVWQILRDNVRAPALVVGDLDAQVAACEIGAERFRDLIARYDVATIRAASEALMAYSERMMRQAISDVPDGVYSATTHIDGFLGDPERSELPIVVTITIDGDRMVVDLTGTAPQVGDRPINMPLVGTVDISIWLTVRSVLLDSDIYGEIPQNSGLTRPIEIIAPRGCLANPIFPAPVIARFTPGNQLADTVMKALAEAVPEQVSAGIGNLKVIAFSGLREETHWVHMEIFEGSYGGRFTKDGMDAVDTLYANTRNNPIEDIESHLPMRVTQYELREDTCGAGRTRGGVGAIRAFQFLEPGGFSVEGEGHRFPPWGFQGGADGKPAELHLIHADGTDESLVSKVPYRPAAAGDTFLAVGPSAGGYGPAFERDPAAVLEDVLDGIVSKESAESQYGVVIIGGKVDAAATAAKRGV</sequence>
<comment type="caution">
    <text evidence="2">The sequence shown here is derived from an EMBL/GenBank/DDBJ whole genome shotgun (WGS) entry which is preliminary data.</text>
</comment>
<dbReference type="GO" id="GO:0006749">
    <property type="term" value="P:glutathione metabolic process"/>
    <property type="evidence" value="ECO:0007669"/>
    <property type="project" value="TreeGrafter"/>
</dbReference>
<evidence type="ECO:0000313" key="2">
    <source>
        <dbReference type="EMBL" id="NEK24709.1"/>
    </source>
</evidence>
<proteinExistence type="predicted"/>